<organism evidence="1 2">
    <name type="scientific">Bacillus smithii 7_3_47FAA</name>
    <dbReference type="NCBI Taxonomy" id="665952"/>
    <lineage>
        <taxon>Bacteria</taxon>
        <taxon>Bacillati</taxon>
        <taxon>Bacillota</taxon>
        <taxon>Bacilli</taxon>
        <taxon>Bacillales</taxon>
        <taxon>Bacillaceae</taxon>
        <taxon>Bacillus</taxon>
    </lineage>
</organism>
<dbReference type="HOGENOM" id="CLU_3265989_0_0_9"/>
<reference evidence="1 2" key="1">
    <citation type="submission" date="2011-09" db="EMBL/GenBank/DDBJ databases">
        <title>The Genome Sequence of Bacillus smithii 7_3_47FAA.</title>
        <authorList>
            <consortium name="The Broad Institute Genome Sequencing Platform"/>
            <person name="Earl A."/>
            <person name="Ward D."/>
            <person name="Feldgarden M."/>
            <person name="Gevers D."/>
            <person name="Daigneault M."/>
            <person name="Strauss J."/>
            <person name="Allen-Vercoe E."/>
            <person name="Young S.K."/>
            <person name="Zeng Q."/>
            <person name="Gargeya S."/>
            <person name="Fitzgerald M."/>
            <person name="Haas B."/>
            <person name="Abouelleil A."/>
            <person name="Alvarado L."/>
            <person name="Arachchi H.M."/>
            <person name="Berlin A."/>
            <person name="Brown A."/>
            <person name="Chapman S.B."/>
            <person name="Chen Z."/>
            <person name="Dunbar C."/>
            <person name="Freedman E."/>
            <person name="Gearin G."/>
            <person name="Goldberg J."/>
            <person name="Griggs A."/>
            <person name="Gujja S."/>
            <person name="Heiman D."/>
            <person name="Howarth C."/>
            <person name="Larson L."/>
            <person name="Lui A."/>
            <person name="MacDonald P.J.P."/>
            <person name="Montmayeur A."/>
            <person name="Murphy C."/>
            <person name="Neiman D."/>
            <person name="Pearson M."/>
            <person name="Priest M."/>
            <person name="Roberts A."/>
            <person name="Saif S."/>
            <person name="Shea T."/>
            <person name="Shenoy N."/>
            <person name="Sisk P."/>
            <person name="Stolte C."/>
            <person name="Sykes S."/>
            <person name="Wortman J."/>
            <person name="Nusbaum C."/>
            <person name="Birren B."/>
        </authorList>
    </citation>
    <scope>NUCLEOTIDE SEQUENCE [LARGE SCALE GENOMIC DNA]</scope>
    <source>
        <strain evidence="1 2">7_3_47FAA</strain>
    </source>
</reference>
<name>G9QGS2_9BACI</name>
<accession>G9QGS2</accession>
<evidence type="ECO:0000313" key="1">
    <source>
        <dbReference type="EMBL" id="EHL79649.1"/>
    </source>
</evidence>
<dbReference type="Proteomes" id="UP000011747">
    <property type="component" value="Unassembled WGS sequence"/>
</dbReference>
<protein>
    <submittedName>
        <fullName evidence="1">Uncharacterized protein</fullName>
    </submittedName>
</protein>
<sequence length="41" mass="4959">MFKNEIMIRPTYKQQADSERMPLKISPYNEIQCSTFFQTSR</sequence>
<gene>
    <name evidence="1" type="ORF">HMPREF1015_00981</name>
</gene>
<dbReference type="EMBL" id="ACWF01000004">
    <property type="protein sequence ID" value="EHL79649.1"/>
    <property type="molecule type" value="Genomic_DNA"/>
</dbReference>
<proteinExistence type="predicted"/>
<dbReference type="AlphaFoldDB" id="G9QGS2"/>
<evidence type="ECO:0000313" key="2">
    <source>
        <dbReference type="Proteomes" id="UP000011747"/>
    </source>
</evidence>
<keyword evidence="2" id="KW-1185">Reference proteome</keyword>
<comment type="caution">
    <text evidence="1">The sequence shown here is derived from an EMBL/GenBank/DDBJ whole genome shotgun (WGS) entry which is preliminary data.</text>
</comment>